<dbReference type="InterPro" id="IPR041485">
    <property type="entry name" value="TetR_C_36"/>
</dbReference>
<sequence>MAIGTEDVYSHAARVIAQGRRLELNSLCAELHVSRATLFRKAGGREQIMGEAVWWLARQSLARASRRWQRAYGTALRDGTGTLRCVRIVTDHGVTAAADAGMRRLLDEEPKLAIRVLTDPFGPVQPRMIAAVRQLIDADVTEGSLRPLVELDNLSYAVVRLGESFLYADLLADRRPDIASANTLVAALIEGVLQHN</sequence>
<dbReference type="RefSeq" id="WP_040743262.1">
    <property type="nucleotide sequence ID" value="NZ_QJKF01000001.1"/>
</dbReference>
<dbReference type="Proteomes" id="UP000247569">
    <property type="component" value="Unassembled WGS sequence"/>
</dbReference>
<dbReference type="OrthoDB" id="158903at2"/>
<evidence type="ECO:0000313" key="3">
    <source>
        <dbReference type="Proteomes" id="UP000247569"/>
    </source>
</evidence>
<evidence type="ECO:0000259" key="1">
    <source>
        <dbReference type="Pfam" id="PF18598"/>
    </source>
</evidence>
<comment type="caution">
    <text evidence="2">The sequence shown here is derived from an EMBL/GenBank/DDBJ whole genome shotgun (WGS) entry which is preliminary data.</text>
</comment>
<gene>
    <name evidence="2" type="ORF">DFR70_101386</name>
</gene>
<keyword evidence="3" id="KW-1185">Reference proteome</keyword>
<proteinExistence type="predicted"/>
<accession>A0A318KDJ8</accession>
<dbReference type="Pfam" id="PF18598">
    <property type="entry name" value="TetR_C_36"/>
    <property type="match status" value="1"/>
</dbReference>
<dbReference type="EMBL" id="QJKF01000001">
    <property type="protein sequence ID" value="PXX70965.1"/>
    <property type="molecule type" value="Genomic_DNA"/>
</dbReference>
<organism evidence="2 3">
    <name type="scientific">Nocardia tenerifensis</name>
    <dbReference type="NCBI Taxonomy" id="228006"/>
    <lineage>
        <taxon>Bacteria</taxon>
        <taxon>Bacillati</taxon>
        <taxon>Actinomycetota</taxon>
        <taxon>Actinomycetes</taxon>
        <taxon>Mycobacteriales</taxon>
        <taxon>Nocardiaceae</taxon>
        <taxon>Nocardia</taxon>
    </lineage>
</organism>
<name>A0A318KDJ8_9NOCA</name>
<protein>
    <recommendedName>
        <fullName evidence="1">QsdR TetR regulatory C-terminal domain-containing protein</fullName>
    </recommendedName>
</protein>
<feature type="domain" description="QsdR TetR regulatory C-terminal" evidence="1">
    <location>
        <begin position="80"/>
        <end position="189"/>
    </location>
</feature>
<evidence type="ECO:0000313" key="2">
    <source>
        <dbReference type="EMBL" id="PXX70965.1"/>
    </source>
</evidence>
<reference evidence="2 3" key="1">
    <citation type="submission" date="2018-05" db="EMBL/GenBank/DDBJ databases">
        <title>Genomic Encyclopedia of Type Strains, Phase IV (KMG-IV): sequencing the most valuable type-strain genomes for metagenomic binning, comparative biology and taxonomic classification.</title>
        <authorList>
            <person name="Goeker M."/>
        </authorList>
    </citation>
    <scope>NUCLEOTIDE SEQUENCE [LARGE SCALE GENOMIC DNA]</scope>
    <source>
        <strain evidence="2 3">DSM 44704</strain>
    </source>
</reference>
<dbReference type="AlphaFoldDB" id="A0A318KDJ8"/>
<dbReference type="Gene3D" id="1.10.357.10">
    <property type="entry name" value="Tetracycline Repressor, domain 2"/>
    <property type="match status" value="1"/>
</dbReference>